<feature type="region of interest" description="Disordered" evidence="8">
    <location>
        <begin position="91"/>
        <end position="122"/>
    </location>
</feature>
<evidence type="ECO:0000256" key="6">
    <source>
        <dbReference type="ARBA" id="ARBA00032656"/>
    </source>
</evidence>
<dbReference type="GO" id="GO:0031370">
    <property type="term" value="F:eukaryotic initiation factor 4G binding"/>
    <property type="evidence" value="ECO:0007669"/>
    <property type="project" value="EnsemblMetazoa"/>
</dbReference>
<dbReference type="PROSITE" id="PS00813">
    <property type="entry name" value="IF4E"/>
    <property type="match status" value="1"/>
</dbReference>
<reference evidence="9 10" key="1">
    <citation type="journal article" date="2007" name="Nature">
        <title>Evolution of genes and genomes on the Drosophila phylogeny.</title>
        <authorList>
            <consortium name="Drosophila 12 Genomes Consortium"/>
            <person name="Clark A.G."/>
            <person name="Eisen M.B."/>
            <person name="Smith D.R."/>
            <person name="Bergman C.M."/>
            <person name="Oliver B."/>
            <person name="Markow T.A."/>
            <person name="Kaufman T.C."/>
            <person name="Kellis M."/>
            <person name="Gelbart W."/>
            <person name="Iyer V.N."/>
            <person name="Pollard D.A."/>
            <person name="Sackton T.B."/>
            <person name="Larracuente A.M."/>
            <person name="Singh N.D."/>
            <person name="Abad J.P."/>
            <person name="Abt D.N."/>
            <person name="Adryan B."/>
            <person name="Aguade M."/>
            <person name="Akashi H."/>
            <person name="Anderson W.W."/>
            <person name="Aquadro C.F."/>
            <person name="Ardell D.H."/>
            <person name="Arguello R."/>
            <person name="Artieri C.G."/>
            <person name="Barbash D.A."/>
            <person name="Barker D."/>
            <person name="Barsanti P."/>
            <person name="Batterham P."/>
            <person name="Batzoglou S."/>
            <person name="Begun D."/>
            <person name="Bhutkar A."/>
            <person name="Blanco E."/>
            <person name="Bosak S.A."/>
            <person name="Bradley R.K."/>
            <person name="Brand A.D."/>
            <person name="Brent M.R."/>
            <person name="Brooks A.N."/>
            <person name="Brown R.H."/>
            <person name="Butlin R.K."/>
            <person name="Caggese C."/>
            <person name="Calvi B.R."/>
            <person name="Bernardo de Carvalho A."/>
            <person name="Caspi A."/>
            <person name="Castrezana S."/>
            <person name="Celniker S.E."/>
            <person name="Chang J.L."/>
            <person name="Chapple C."/>
            <person name="Chatterji S."/>
            <person name="Chinwalla A."/>
            <person name="Civetta A."/>
            <person name="Clifton S.W."/>
            <person name="Comeron J.M."/>
            <person name="Costello J.C."/>
            <person name="Coyne J.A."/>
            <person name="Daub J."/>
            <person name="David R.G."/>
            <person name="Delcher A.L."/>
            <person name="Delehaunty K."/>
            <person name="Do C.B."/>
            <person name="Ebling H."/>
            <person name="Edwards K."/>
            <person name="Eickbush T."/>
            <person name="Evans J.D."/>
            <person name="Filipski A."/>
            <person name="Findeiss S."/>
            <person name="Freyhult E."/>
            <person name="Fulton L."/>
            <person name="Fulton R."/>
            <person name="Garcia A.C."/>
            <person name="Gardiner A."/>
            <person name="Garfield D.A."/>
            <person name="Garvin B.E."/>
            <person name="Gibson G."/>
            <person name="Gilbert D."/>
            <person name="Gnerre S."/>
            <person name="Godfrey J."/>
            <person name="Good R."/>
            <person name="Gotea V."/>
            <person name="Gravely B."/>
            <person name="Greenberg A.J."/>
            <person name="Griffiths-Jones S."/>
            <person name="Gross S."/>
            <person name="Guigo R."/>
            <person name="Gustafson E.A."/>
            <person name="Haerty W."/>
            <person name="Hahn M.W."/>
            <person name="Halligan D.L."/>
            <person name="Halpern A.L."/>
            <person name="Halter G.M."/>
            <person name="Han M.V."/>
            <person name="Heger A."/>
            <person name="Hillier L."/>
            <person name="Hinrichs A.S."/>
            <person name="Holmes I."/>
            <person name="Hoskins R.A."/>
            <person name="Hubisz M.J."/>
            <person name="Hultmark D."/>
            <person name="Huntley M.A."/>
            <person name="Jaffe D.B."/>
            <person name="Jagadeeshan S."/>
            <person name="Jeck W.R."/>
            <person name="Johnson J."/>
            <person name="Jones C.D."/>
            <person name="Jordan W.C."/>
            <person name="Karpen G.H."/>
            <person name="Kataoka E."/>
            <person name="Keightley P.D."/>
            <person name="Kheradpour P."/>
            <person name="Kirkness E.F."/>
            <person name="Koerich L.B."/>
            <person name="Kristiansen K."/>
            <person name="Kudrna D."/>
            <person name="Kulathinal R.J."/>
            <person name="Kumar S."/>
            <person name="Kwok R."/>
            <person name="Lander E."/>
            <person name="Langley C.H."/>
            <person name="Lapoint R."/>
            <person name="Lazzaro B.P."/>
            <person name="Lee S.J."/>
            <person name="Levesque L."/>
            <person name="Li R."/>
            <person name="Lin C.F."/>
            <person name="Lin M.F."/>
            <person name="Lindblad-Toh K."/>
            <person name="Llopart A."/>
            <person name="Long M."/>
            <person name="Low L."/>
            <person name="Lozovsky E."/>
            <person name="Lu J."/>
            <person name="Luo M."/>
            <person name="Machado C.A."/>
            <person name="Makalowski W."/>
            <person name="Marzo M."/>
            <person name="Matsuda M."/>
            <person name="Matzkin L."/>
            <person name="McAllister B."/>
            <person name="McBride C.S."/>
            <person name="McKernan B."/>
            <person name="McKernan K."/>
            <person name="Mendez-Lago M."/>
            <person name="Minx P."/>
            <person name="Mollenhauer M.U."/>
            <person name="Montooth K."/>
            <person name="Mount S.M."/>
            <person name="Mu X."/>
            <person name="Myers E."/>
            <person name="Negre B."/>
            <person name="Newfeld S."/>
            <person name="Nielsen R."/>
            <person name="Noor M.A."/>
            <person name="O'Grady P."/>
            <person name="Pachter L."/>
            <person name="Papaceit M."/>
            <person name="Parisi M.J."/>
            <person name="Parisi M."/>
            <person name="Parts L."/>
            <person name="Pedersen J.S."/>
            <person name="Pesole G."/>
            <person name="Phillippy A.M."/>
            <person name="Ponting C.P."/>
            <person name="Pop M."/>
            <person name="Porcelli D."/>
            <person name="Powell J.R."/>
            <person name="Prohaska S."/>
            <person name="Pruitt K."/>
            <person name="Puig M."/>
            <person name="Quesneville H."/>
            <person name="Ram K.R."/>
            <person name="Rand D."/>
            <person name="Rasmussen M.D."/>
            <person name="Reed L.K."/>
            <person name="Reenan R."/>
            <person name="Reily A."/>
            <person name="Remington K.A."/>
            <person name="Rieger T.T."/>
            <person name="Ritchie M.G."/>
            <person name="Robin C."/>
            <person name="Rogers Y.H."/>
            <person name="Rohde C."/>
            <person name="Rozas J."/>
            <person name="Rubenfield M.J."/>
            <person name="Ruiz A."/>
            <person name="Russo S."/>
            <person name="Salzberg S.L."/>
            <person name="Sanchez-Gracia A."/>
            <person name="Saranga D.J."/>
            <person name="Sato H."/>
            <person name="Schaeffer S.W."/>
            <person name="Schatz M.C."/>
            <person name="Schlenke T."/>
            <person name="Schwartz R."/>
            <person name="Segarra C."/>
            <person name="Singh R.S."/>
            <person name="Sirot L."/>
            <person name="Sirota M."/>
            <person name="Sisneros N.B."/>
            <person name="Smith C.D."/>
            <person name="Smith T.F."/>
            <person name="Spieth J."/>
            <person name="Stage D.E."/>
            <person name="Stark A."/>
            <person name="Stephan W."/>
            <person name="Strausberg R.L."/>
            <person name="Strempel S."/>
            <person name="Sturgill D."/>
            <person name="Sutton G."/>
            <person name="Sutton G.G."/>
            <person name="Tao W."/>
            <person name="Teichmann S."/>
            <person name="Tobari Y.N."/>
            <person name="Tomimura Y."/>
            <person name="Tsolas J.M."/>
            <person name="Valente V.L."/>
            <person name="Venter E."/>
            <person name="Venter J.C."/>
            <person name="Vicario S."/>
            <person name="Vieira F.G."/>
            <person name="Vilella A.J."/>
            <person name="Villasante A."/>
            <person name="Walenz B."/>
            <person name="Wang J."/>
            <person name="Wasserman M."/>
            <person name="Watts T."/>
            <person name="Wilson D."/>
            <person name="Wilson R.K."/>
            <person name="Wing R.A."/>
            <person name="Wolfner M.F."/>
            <person name="Wong A."/>
            <person name="Wong G.K."/>
            <person name="Wu C.I."/>
            <person name="Wu G."/>
            <person name="Yamamoto D."/>
            <person name="Yang H.P."/>
            <person name="Yang S.P."/>
            <person name="Yorke J.A."/>
            <person name="Yoshida K."/>
            <person name="Zdobnov E."/>
            <person name="Zhang P."/>
            <person name="Zhang Y."/>
            <person name="Zimin A.V."/>
            <person name="Baldwin J."/>
            <person name="Abdouelleil A."/>
            <person name="Abdulkadir J."/>
            <person name="Abebe A."/>
            <person name="Abera B."/>
            <person name="Abreu J."/>
            <person name="Acer S.C."/>
            <person name="Aftuck L."/>
            <person name="Alexander A."/>
            <person name="An P."/>
            <person name="Anderson E."/>
            <person name="Anderson S."/>
            <person name="Arachi H."/>
            <person name="Azer M."/>
            <person name="Bachantsang P."/>
            <person name="Barry A."/>
            <person name="Bayul T."/>
            <person name="Berlin A."/>
            <person name="Bessette D."/>
            <person name="Bloom T."/>
            <person name="Blye J."/>
            <person name="Boguslavskiy L."/>
            <person name="Bonnet C."/>
            <person name="Boukhgalter B."/>
            <person name="Bourzgui I."/>
            <person name="Brown A."/>
            <person name="Cahill P."/>
            <person name="Channer S."/>
            <person name="Cheshatsang Y."/>
            <person name="Chuda L."/>
            <person name="Citroen M."/>
            <person name="Collymore A."/>
            <person name="Cooke P."/>
            <person name="Costello M."/>
            <person name="D'Aco K."/>
            <person name="Daza R."/>
            <person name="De Haan G."/>
            <person name="DeGray S."/>
            <person name="DeMaso C."/>
            <person name="Dhargay N."/>
            <person name="Dooley K."/>
            <person name="Dooley E."/>
            <person name="Doricent M."/>
            <person name="Dorje P."/>
            <person name="Dorjee K."/>
            <person name="Dupes A."/>
            <person name="Elong R."/>
            <person name="Falk J."/>
            <person name="Farina A."/>
            <person name="Faro S."/>
            <person name="Ferguson D."/>
            <person name="Fisher S."/>
            <person name="Foley C.D."/>
            <person name="Franke A."/>
            <person name="Friedrich D."/>
            <person name="Gadbois L."/>
            <person name="Gearin G."/>
            <person name="Gearin C.R."/>
            <person name="Giannoukos G."/>
            <person name="Goode T."/>
            <person name="Graham J."/>
            <person name="Grandbois E."/>
            <person name="Grewal S."/>
            <person name="Gyaltsen K."/>
            <person name="Hafez N."/>
            <person name="Hagos B."/>
            <person name="Hall J."/>
            <person name="Henson C."/>
            <person name="Hollinger A."/>
            <person name="Honan T."/>
            <person name="Huard M.D."/>
            <person name="Hughes L."/>
            <person name="Hurhula B."/>
            <person name="Husby M.E."/>
            <person name="Kamat A."/>
            <person name="Kanga B."/>
            <person name="Kashin S."/>
            <person name="Khazanovich D."/>
            <person name="Kisner P."/>
            <person name="Lance K."/>
            <person name="Lara M."/>
            <person name="Lee W."/>
            <person name="Lennon N."/>
            <person name="Letendre F."/>
            <person name="LeVine R."/>
            <person name="Lipovsky A."/>
            <person name="Liu X."/>
            <person name="Liu J."/>
            <person name="Liu S."/>
            <person name="Lokyitsang T."/>
            <person name="Lokyitsang Y."/>
            <person name="Lubonja R."/>
            <person name="Lui A."/>
            <person name="MacDonald P."/>
            <person name="Magnisalis V."/>
            <person name="Maru K."/>
            <person name="Matthews C."/>
            <person name="McCusker W."/>
            <person name="McDonough S."/>
            <person name="Mehta T."/>
            <person name="Meldrim J."/>
            <person name="Meneus L."/>
            <person name="Mihai O."/>
            <person name="Mihalev A."/>
            <person name="Mihova T."/>
            <person name="Mittelman R."/>
            <person name="Mlenga V."/>
            <person name="Montmayeur A."/>
            <person name="Mulrain L."/>
            <person name="Navidi A."/>
            <person name="Naylor J."/>
            <person name="Negash T."/>
            <person name="Nguyen T."/>
            <person name="Nguyen N."/>
            <person name="Nicol R."/>
            <person name="Norbu C."/>
            <person name="Norbu N."/>
            <person name="Novod N."/>
            <person name="O'Neill B."/>
            <person name="Osman S."/>
            <person name="Markiewicz E."/>
            <person name="Oyono O.L."/>
            <person name="Patti C."/>
            <person name="Phunkhang P."/>
            <person name="Pierre F."/>
            <person name="Priest M."/>
            <person name="Raghuraman S."/>
            <person name="Rege F."/>
            <person name="Reyes R."/>
            <person name="Rise C."/>
            <person name="Rogov P."/>
            <person name="Ross K."/>
            <person name="Ryan E."/>
            <person name="Settipalli S."/>
            <person name="Shea T."/>
            <person name="Sherpa N."/>
            <person name="Shi L."/>
            <person name="Shih D."/>
            <person name="Sparrow T."/>
            <person name="Spaulding J."/>
            <person name="Stalker J."/>
            <person name="Stange-Thomann N."/>
            <person name="Stavropoulos S."/>
            <person name="Stone C."/>
            <person name="Strader C."/>
            <person name="Tesfaye S."/>
            <person name="Thomson T."/>
            <person name="Thoulutsang Y."/>
            <person name="Thoulutsang D."/>
            <person name="Topham K."/>
            <person name="Topping I."/>
            <person name="Tsamla T."/>
            <person name="Vassiliev H."/>
            <person name="Vo A."/>
            <person name="Wangchuk T."/>
            <person name="Wangdi T."/>
            <person name="Weiand M."/>
            <person name="Wilkinson J."/>
            <person name="Wilson A."/>
            <person name="Yadav S."/>
            <person name="Young G."/>
            <person name="Yu Q."/>
            <person name="Zembek L."/>
            <person name="Zhong D."/>
            <person name="Zimmer A."/>
            <person name="Zwirko Z."/>
            <person name="Jaffe D.B."/>
            <person name="Alvarez P."/>
            <person name="Brockman W."/>
            <person name="Butler J."/>
            <person name="Chin C."/>
            <person name="Gnerre S."/>
            <person name="Grabherr M."/>
            <person name="Kleber M."/>
            <person name="Mauceli E."/>
            <person name="MacCallum I."/>
        </authorList>
    </citation>
    <scope>NUCLEOTIDE SEQUENCE [LARGE SCALE GENOMIC DNA]</scope>
    <source>
        <strain evidence="10">Tucson 15287-2541.00</strain>
    </source>
</reference>
<dbReference type="InterPro" id="IPR019770">
    <property type="entry name" value="TIF_eIF_4E_CS"/>
</dbReference>
<evidence type="ECO:0000256" key="3">
    <source>
        <dbReference type="ARBA" id="ARBA00022845"/>
    </source>
</evidence>
<dbReference type="AlphaFoldDB" id="B4JKT7"/>
<feature type="compositionally biased region" description="Polar residues" evidence="8">
    <location>
        <begin position="44"/>
        <end position="53"/>
    </location>
</feature>
<keyword evidence="10" id="KW-1185">Reference proteome</keyword>
<dbReference type="GO" id="GO:0016281">
    <property type="term" value="C:eukaryotic translation initiation factor 4F complex"/>
    <property type="evidence" value="ECO:0007669"/>
    <property type="project" value="EnsemblMetazoa"/>
</dbReference>
<dbReference type="PANTHER" id="PTHR11960:SF8">
    <property type="entry name" value="EUKARYOTIC TRANSLATION INITIATION FACTOR 4E1-RELATED"/>
    <property type="match status" value="1"/>
</dbReference>
<accession>B4JKT7</accession>
<keyword evidence="5 7" id="KW-0648">Protein biosynthesis</keyword>
<protein>
    <recommendedName>
        <fullName evidence="6">eIF-4F 25 kDa subunit</fullName>
    </recommendedName>
</protein>
<dbReference type="InParanoid" id="B4JKT7"/>
<feature type="compositionally biased region" description="Polar residues" evidence="8">
    <location>
        <begin position="61"/>
        <end position="71"/>
    </location>
</feature>
<name>B4JKT7_DROGR</name>
<sequence length="300" mass="33784">MKNFANPRTMFKSCSNNDDFSTQPVQSDSFNKSGNKMVPKPVSFSGSHKSNLNAECRSNDGENASSQESSARLQVDGYTAGMDYIMPLGRSDPSDGAGAVMDSDEPVIDSSETEQLPSEPHHPLQNEWTLWYLEIDRTKNWEEMLHEVFTFNTVENFWSLIHHIKTPSEIKMGSDYCLFKKGIRPMWEDEANVKGGRWVININKINKNSLDNIWLDTMMMLIGESCECSQELCGAVVNTRIKNSKISIWTANGSDEAAVLEIGGKLRDGLHIDSSYELRYQLHTDNMANSKSVVKTIYTC</sequence>
<evidence type="ECO:0000256" key="4">
    <source>
        <dbReference type="ARBA" id="ARBA00022884"/>
    </source>
</evidence>
<dbReference type="SUPFAM" id="SSF55418">
    <property type="entry name" value="eIF4e-like"/>
    <property type="match status" value="1"/>
</dbReference>
<dbReference type="GO" id="GO:0000340">
    <property type="term" value="F:RNA 7-methylguanosine cap binding"/>
    <property type="evidence" value="ECO:0007669"/>
    <property type="project" value="EnsemblMetazoa"/>
</dbReference>
<gene>
    <name evidence="9" type="primary">Dgri\GH12729</name>
    <name evidence="9" type="ORF">Dgri_GH12729</name>
</gene>
<dbReference type="STRING" id="7222.B4JKT7"/>
<feature type="region of interest" description="Disordered" evidence="8">
    <location>
        <begin position="1"/>
        <end position="71"/>
    </location>
</feature>
<dbReference type="HOGENOM" id="CLU_043552_1_0_1"/>
<dbReference type="SMR" id="B4JKT7"/>
<dbReference type="Gene3D" id="3.30.760.10">
    <property type="entry name" value="RNA Cap, Translation Initiation Factor Eif4e"/>
    <property type="match status" value="1"/>
</dbReference>
<evidence type="ECO:0000313" key="9">
    <source>
        <dbReference type="EMBL" id="EDW00190.1"/>
    </source>
</evidence>
<evidence type="ECO:0000256" key="1">
    <source>
        <dbReference type="ARBA" id="ARBA00009860"/>
    </source>
</evidence>
<dbReference type="InterPro" id="IPR023398">
    <property type="entry name" value="TIF_eIF4e-like"/>
</dbReference>
<evidence type="ECO:0000313" key="10">
    <source>
        <dbReference type="Proteomes" id="UP000001070"/>
    </source>
</evidence>
<evidence type="ECO:0000256" key="2">
    <source>
        <dbReference type="ARBA" id="ARBA00022540"/>
    </source>
</evidence>
<comment type="similarity">
    <text evidence="1 7">Belongs to the eukaryotic initiation factor 4E family.</text>
</comment>
<feature type="compositionally biased region" description="Polar residues" evidence="8">
    <location>
        <begin position="12"/>
        <end position="34"/>
    </location>
</feature>
<dbReference type="InterPro" id="IPR001040">
    <property type="entry name" value="TIF_eIF_4E"/>
</dbReference>
<dbReference type="eggNOG" id="KOG1670">
    <property type="taxonomic scope" value="Eukaryota"/>
</dbReference>
<dbReference type="OrthoDB" id="590761at2759"/>
<evidence type="ECO:0000256" key="7">
    <source>
        <dbReference type="RuleBase" id="RU004374"/>
    </source>
</evidence>
<dbReference type="PhylomeDB" id="B4JKT7"/>
<dbReference type="OMA" id="CTTDGGY"/>
<dbReference type="GO" id="GO:0006417">
    <property type="term" value="P:regulation of translation"/>
    <property type="evidence" value="ECO:0007669"/>
    <property type="project" value="UniProtKB-KW"/>
</dbReference>
<dbReference type="Pfam" id="PF01652">
    <property type="entry name" value="IF4E"/>
    <property type="match status" value="1"/>
</dbReference>
<keyword evidence="4 7" id="KW-0694">RNA-binding</keyword>
<keyword evidence="2 7" id="KW-0396">Initiation factor</keyword>
<evidence type="ECO:0000256" key="8">
    <source>
        <dbReference type="SAM" id="MobiDB-lite"/>
    </source>
</evidence>
<dbReference type="FunCoup" id="B4JKT7">
    <property type="interactions" value="1002"/>
</dbReference>
<dbReference type="EMBL" id="CH916370">
    <property type="protein sequence ID" value="EDW00190.1"/>
    <property type="molecule type" value="Genomic_DNA"/>
</dbReference>
<evidence type="ECO:0000256" key="5">
    <source>
        <dbReference type="ARBA" id="ARBA00022917"/>
    </source>
</evidence>
<keyword evidence="3" id="KW-0810">Translation regulation</keyword>
<dbReference type="KEGG" id="dgr:6565483"/>
<dbReference type="Proteomes" id="UP000001070">
    <property type="component" value="Unassembled WGS sequence"/>
</dbReference>
<proteinExistence type="inferred from homology"/>
<dbReference type="PANTHER" id="PTHR11960">
    <property type="entry name" value="EUKARYOTIC TRANSLATION INITIATION FACTOR 4E RELATED"/>
    <property type="match status" value="1"/>
</dbReference>
<organism evidence="10">
    <name type="scientific">Drosophila grimshawi</name>
    <name type="common">Hawaiian fruit fly</name>
    <name type="synonym">Idiomyia grimshawi</name>
    <dbReference type="NCBI Taxonomy" id="7222"/>
    <lineage>
        <taxon>Eukaryota</taxon>
        <taxon>Metazoa</taxon>
        <taxon>Ecdysozoa</taxon>
        <taxon>Arthropoda</taxon>
        <taxon>Hexapoda</taxon>
        <taxon>Insecta</taxon>
        <taxon>Pterygota</taxon>
        <taxon>Neoptera</taxon>
        <taxon>Endopterygota</taxon>
        <taxon>Diptera</taxon>
        <taxon>Brachycera</taxon>
        <taxon>Muscomorpha</taxon>
        <taxon>Ephydroidea</taxon>
        <taxon>Drosophilidae</taxon>
        <taxon>Drosophila</taxon>
        <taxon>Hawaiian Drosophila</taxon>
    </lineage>
</organism>
<dbReference type="GO" id="GO:0003743">
    <property type="term" value="F:translation initiation factor activity"/>
    <property type="evidence" value="ECO:0007669"/>
    <property type="project" value="UniProtKB-KW"/>
</dbReference>